<name>A0A7L6W0M6_ESCFE</name>
<dbReference type="RefSeq" id="WP_000367544.1">
    <property type="nucleotide sequence ID" value="NZ_AP027926.1"/>
</dbReference>
<dbReference type="GeneID" id="75060032"/>
<dbReference type="Proteomes" id="UP000510927">
    <property type="component" value="Chromosome"/>
</dbReference>
<sequence>MDMPVNFLPWRQTRRKATLRLWSMMFGGALVLISGVTLSRYAIGNIETRAEGVLLLAEQQLASALQASKPRLLQRQQMHQQAKRRQQELAATGNWQPALYALAEQLPEKAWFTKMAWQKDRLMLSGLAANIASLTALEQMLRSNASFLLIHTGATQQDAKGRWQFEYQLQRRDDNEHVL</sequence>
<evidence type="ECO:0000313" key="2">
    <source>
        <dbReference type="Proteomes" id="UP000510927"/>
    </source>
</evidence>
<dbReference type="InterPro" id="IPR052534">
    <property type="entry name" value="Extracell_DNA_Util/SecSys_Comp"/>
</dbReference>
<accession>A0A7L6W0M6</accession>
<organism evidence="1 2">
    <name type="scientific">Escherichia fergusonii</name>
    <dbReference type="NCBI Taxonomy" id="564"/>
    <lineage>
        <taxon>Bacteria</taxon>
        <taxon>Pseudomonadati</taxon>
        <taxon>Pseudomonadota</taxon>
        <taxon>Gammaproteobacteria</taxon>
        <taxon>Enterobacterales</taxon>
        <taxon>Enterobacteriaceae</taxon>
        <taxon>Escherichia</taxon>
    </lineage>
</organism>
<evidence type="ECO:0000313" key="1">
    <source>
        <dbReference type="EMBL" id="QLN02087.1"/>
    </source>
</evidence>
<dbReference type="Pfam" id="PF05137">
    <property type="entry name" value="PilN"/>
    <property type="match status" value="1"/>
</dbReference>
<dbReference type="AlphaFoldDB" id="A0A7L6W0M6"/>
<dbReference type="InterPro" id="IPR007813">
    <property type="entry name" value="PilN"/>
</dbReference>
<proteinExistence type="predicted"/>
<dbReference type="EMBL" id="CP055675">
    <property type="protein sequence ID" value="QLN02087.1"/>
    <property type="molecule type" value="Genomic_DNA"/>
</dbReference>
<gene>
    <name evidence="1" type="ORF">HVY52_20680</name>
</gene>
<dbReference type="PANTHER" id="PTHR40278">
    <property type="entry name" value="DNA UTILIZATION PROTEIN HOFN"/>
    <property type="match status" value="1"/>
</dbReference>
<protein>
    <submittedName>
        <fullName evidence="1">PilN domain-containing protein</fullName>
    </submittedName>
</protein>
<dbReference type="PANTHER" id="PTHR40278:SF1">
    <property type="entry name" value="DNA UTILIZATION PROTEIN HOFN"/>
    <property type="match status" value="1"/>
</dbReference>
<reference evidence="1 2" key="1">
    <citation type="submission" date="2020-06" db="EMBL/GenBank/DDBJ databases">
        <title>REHAB project genomes.</title>
        <authorList>
            <person name="Shaw L.P."/>
        </authorList>
    </citation>
    <scope>NUCLEOTIDE SEQUENCE [LARGE SCALE GENOMIC DNA]</scope>
    <source>
        <strain evidence="1 2">RHB28-C13</strain>
    </source>
</reference>
<dbReference type="OMA" id="HFTLRIT"/>